<dbReference type="Pfam" id="PF05703">
    <property type="entry name" value="Auxin_canalis"/>
    <property type="match status" value="1"/>
</dbReference>
<reference evidence="3" key="1">
    <citation type="journal article" date="2023" name="Plant J.">
        <title>The genome of the king protea, Protea cynaroides.</title>
        <authorList>
            <person name="Chang J."/>
            <person name="Duong T.A."/>
            <person name="Schoeman C."/>
            <person name="Ma X."/>
            <person name="Roodt D."/>
            <person name="Barker N."/>
            <person name="Li Z."/>
            <person name="Van de Peer Y."/>
            <person name="Mizrachi E."/>
        </authorList>
    </citation>
    <scope>NUCLEOTIDE SEQUENCE</scope>
    <source>
        <tissue evidence="3">Young leaves</tissue>
    </source>
</reference>
<evidence type="ECO:0000259" key="1">
    <source>
        <dbReference type="Pfam" id="PF05703"/>
    </source>
</evidence>
<evidence type="ECO:0000313" key="4">
    <source>
        <dbReference type="Proteomes" id="UP001141806"/>
    </source>
</evidence>
<comment type="caution">
    <text evidence="3">The sequence shown here is derived from an EMBL/GenBank/DDBJ whole genome shotgun (WGS) entry which is preliminary data.</text>
</comment>
<proteinExistence type="predicted"/>
<dbReference type="InterPro" id="IPR013666">
    <property type="entry name" value="PH_pln"/>
</dbReference>
<evidence type="ECO:0000313" key="3">
    <source>
        <dbReference type="EMBL" id="KAJ4959305.1"/>
    </source>
</evidence>
<dbReference type="OrthoDB" id="786244at2759"/>
<sequence length="418" mass="46473">MWNELGLSHPPLLIRSICLNKSKANQALINFNLNSLQTLQEPMDFLSLAWCNSAIQVYQPEGQDGSVVHQDKKLKALENDSKASFQKMDKSLKMDEGDKNSVPPWKSNDLKSWIWLQQAMHPELNYDRCFRKKWAIWKKLIPFKNISLKRWLKEIKQKRKEEDRLQRAEVHAAISVAGVAAALAAIAAENTKNTQNTTTKEAAVATAAALVAAQCAQVAEAMGAKREQLSTVMGSAMSSTSATDILTLTASAATSLKGAATLGGRPGHRDKVNGVAPILPIEEDNDLDFDFDKGRSLLAKGGVLGVESPDGKSMLRSISIILNNEAKVILKIRKNNVLSAFARTKESIVMDLHAELYKDSDGEDTDTSYLIVLTTSQGTIKLDMMDDYGRYRMWAMTINHMLMLSTSFTRYELQFYKN</sequence>
<accession>A0A9Q0H723</accession>
<feature type="domain" description="Pleckstrin-like plant" evidence="2">
    <location>
        <begin position="305"/>
        <end position="405"/>
    </location>
</feature>
<gene>
    <name evidence="3" type="ORF">NE237_026416</name>
</gene>
<feature type="domain" description="VAN3-binding protein-like auxin canalisation" evidence="1">
    <location>
        <begin position="37"/>
        <end position="283"/>
    </location>
</feature>
<organism evidence="3 4">
    <name type="scientific">Protea cynaroides</name>
    <dbReference type="NCBI Taxonomy" id="273540"/>
    <lineage>
        <taxon>Eukaryota</taxon>
        <taxon>Viridiplantae</taxon>
        <taxon>Streptophyta</taxon>
        <taxon>Embryophyta</taxon>
        <taxon>Tracheophyta</taxon>
        <taxon>Spermatophyta</taxon>
        <taxon>Magnoliopsida</taxon>
        <taxon>Proteales</taxon>
        <taxon>Proteaceae</taxon>
        <taxon>Protea</taxon>
    </lineage>
</organism>
<keyword evidence="4" id="KW-1185">Reference proteome</keyword>
<protein>
    <submittedName>
        <fullName evidence="3">Uncharacterized protein</fullName>
    </submittedName>
</protein>
<dbReference type="PANTHER" id="PTHR31351:SF25">
    <property type="entry name" value="AUXIN CANALIZATION PROTEIN (DUF828)"/>
    <property type="match status" value="1"/>
</dbReference>
<dbReference type="InterPro" id="IPR008546">
    <property type="entry name" value="VAN3-bd-like_auxin_canal"/>
</dbReference>
<dbReference type="PANTHER" id="PTHR31351">
    <property type="entry name" value="EXPRESSED PROTEIN"/>
    <property type="match status" value="1"/>
</dbReference>
<evidence type="ECO:0000259" key="2">
    <source>
        <dbReference type="Pfam" id="PF08458"/>
    </source>
</evidence>
<dbReference type="Proteomes" id="UP001141806">
    <property type="component" value="Unassembled WGS sequence"/>
</dbReference>
<dbReference type="Pfam" id="PF08458">
    <property type="entry name" value="PH_2"/>
    <property type="match status" value="1"/>
</dbReference>
<dbReference type="EMBL" id="JAMYWD010000010">
    <property type="protein sequence ID" value="KAJ4959305.1"/>
    <property type="molecule type" value="Genomic_DNA"/>
</dbReference>
<dbReference type="AlphaFoldDB" id="A0A9Q0H723"/>
<name>A0A9Q0H723_9MAGN</name>
<dbReference type="InterPro" id="IPR040269">
    <property type="entry name" value="VAB"/>
</dbReference>